<dbReference type="EMBL" id="BTSY01000006">
    <property type="protein sequence ID" value="GMT32763.1"/>
    <property type="molecule type" value="Genomic_DNA"/>
</dbReference>
<reference evidence="1" key="1">
    <citation type="submission" date="2023-10" db="EMBL/GenBank/DDBJ databases">
        <title>Genome assembly of Pristionchus species.</title>
        <authorList>
            <person name="Yoshida K."/>
            <person name="Sommer R.J."/>
        </authorList>
    </citation>
    <scope>NUCLEOTIDE SEQUENCE</scope>
    <source>
        <strain evidence="1">RS5133</strain>
    </source>
</reference>
<dbReference type="AlphaFoldDB" id="A0AAV5WN02"/>
<comment type="caution">
    <text evidence="1">The sequence shown here is derived from an EMBL/GenBank/DDBJ whole genome shotgun (WGS) entry which is preliminary data.</text>
</comment>
<organism evidence="1 2">
    <name type="scientific">Pristionchus fissidentatus</name>
    <dbReference type="NCBI Taxonomy" id="1538716"/>
    <lineage>
        <taxon>Eukaryota</taxon>
        <taxon>Metazoa</taxon>
        <taxon>Ecdysozoa</taxon>
        <taxon>Nematoda</taxon>
        <taxon>Chromadorea</taxon>
        <taxon>Rhabditida</taxon>
        <taxon>Rhabditina</taxon>
        <taxon>Diplogasteromorpha</taxon>
        <taxon>Diplogasteroidea</taxon>
        <taxon>Neodiplogasteridae</taxon>
        <taxon>Pristionchus</taxon>
    </lineage>
</organism>
<name>A0AAV5WN02_9BILA</name>
<keyword evidence="2" id="KW-1185">Reference proteome</keyword>
<accession>A0AAV5WN02</accession>
<protein>
    <submittedName>
        <fullName evidence="1">Uncharacterized protein</fullName>
    </submittedName>
</protein>
<proteinExistence type="predicted"/>
<dbReference type="Proteomes" id="UP001432322">
    <property type="component" value="Unassembled WGS sequence"/>
</dbReference>
<gene>
    <name evidence="1" type="ORF">PFISCL1PPCAC_24060</name>
</gene>
<sequence length="97" mass="11668">FREILTGLVYWRMEILPVFVELLRQIGKEIPFSFSFIASVESKVRDEIWRLSETGKIKKFEEKYKFVEASDHAWFRENWREGKETLGNVSEEYSLED</sequence>
<evidence type="ECO:0000313" key="1">
    <source>
        <dbReference type="EMBL" id="GMT32763.1"/>
    </source>
</evidence>
<feature type="non-terminal residue" evidence="1">
    <location>
        <position position="1"/>
    </location>
</feature>
<evidence type="ECO:0000313" key="2">
    <source>
        <dbReference type="Proteomes" id="UP001432322"/>
    </source>
</evidence>